<evidence type="ECO:0000313" key="2">
    <source>
        <dbReference type="Proteomes" id="UP000077202"/>
    </source>
</evidence>
<reference evidence="1" key="1">
    <citation type="submission" date="2016-03" db="EMBL/GenBank/DDBJ databases">
        <title>Mechanisms controlling the formation of the plant cell surface in tip-growing cells are functionally conserved among land plants.</title>
        <authorList>
            <person name="Honkanen S."/>
            <person name="Jones V.A."/>
            <person name="Morieri G."/>
            <person name="Champion C."/>
            <person name="Hetherington A.J."/>
            <person name="Kelly S."/>
            <person name="Saint-Marcoux D."/>
            <person name="Proust H."/>
            <person name="Prescott H."/>
            <person name="Dolan L."/>
        </authorList>
    </citation>
    <scope>NUCLEOTIDE SEQUENCE [LARGE SCALE GENOMIC DNA]</scope>
    <source>
        <tissue evidence="1">Whole gametophyte</tissue>
    </source>
</reference>
<sequence length="120" mass="12557">MSDEFGRIGVGGYKYYCGSGNWFASTNGTGQMTTKYRTGTSRSMTAAGAGRATMYIVNCSGGGHILCVVANKNLQVEEETVTTWGGEGTGRDGEGFSGHYGTGIEFVAIDAFGFPAEIPV</sequence>
<comment type="caution">
    <text evidence="1">The sequence shown here is derived from an EMBL/GenBank/DDBJ whole genome shotgun (WGS) entry which is preliminary data.</text>
</comment>
<dbReference type="EMBL" id="LVLJ01001111">
    <property type="protein sequence ID" value="OAE31362.1"/>
    <property type="molecule type" value="Genomic_DNA"/>
</dbReference>
<name>A0A176WG94_MARPO</name>
<keyword evidence="2" id="KW-1185">Reference proteome</keyword>
<gene>
    <name evidence="1" type="ORF">AXG93_3789s1020</name>
</gene>
<evidence type="ECO:0000313" key="1">
    <source>
        <dbReference type="EMBL" id="OAE31362.1"/>
    </source>
</evidence>
<dbReference type="AlphaFoldDB" id="A0A176WG94"/>
<organism evidence="1 2">
    <name type="scientific">Marchantia polymorpha subsp. ruderalis</name>
    <dbReference type="NCBI Taxonomy" id="1480154"/>
    <lineage>
        <taxon>Eukaryota</taxon>
        <taxon>Viridiplantae</taxon>
        <taxon>Streptophyta</taxon>
        <taxon>Embryophyta</taxon>
        <taxon>Marchantiophyta</taxon>
        <taxon>Marchantiopsida</taxon>
        <taxon>Marchantiidae</taxon>
        <taxon>Marchantiales</taxon>
        <taxon>Marchantiaceae</taxon>
        <taxon>Marchantia</taxon>
    </lineage>
</organism>
<proteinExistence type="predicted"/>
<protein>
    <submittedName>
        <fullName evidence="1">Uncharacterized protein</fullName>
    </submittedName>
</protein>
<dbReference type="Proteomes" id="UP000077202">
    <property type="component" value="Unassembled WGS sequence"/>
</dbReference>
<accession>A0A176WG94</accession>